<keyword evidence="2" id="KW-0238">DNA-binding</keyword>
<dbReference type="PANTHER" id="PTHR43537:SF5">
    <property type="entry name" value="UXU OPERON TRANSCRIPTIONAL REGULATOR"/>
    <property type="match status" value="1"/>
</dbReference>
<dbReference type="InterPro" id="IPR011711">
    <property type="entry name" value="GntR_C"/>
</dbReference>
<dbReference type="SUPFAM" id="SSF46785">
    <property type="entry name" value="Winged helix' DNA-binding domain"/>
    <property type="match status" value="1"/>
</dbReference>
<dbReference type="SUPFAM" id="SSF48008">
    <property type="entry name" value="GntR ligand-binding domain-like"/>
    <property type="match status" value="1"/>
</dbReference>
<evidence type="ECO:0000259" key="4">
    <source>
        <dbReference type="PROSITE" id="PS50949"/>
    </source>
</evidence>
<protein>
    <submittedName>
        <fullName evidence="6">GntR family transcriptional regulator</fullName>
    </submittedName>
    <submittedName>
        <fullName evidence="5">L-lactate utilization operon repressor</fullName>
    </submittedName>
</protein>
<evidence type="ECO:0000313" key="8">
    <source>
        <dbReference type="Proteomes" id="UP000479531"/>
    </source>
</evidence>
<evidence type="ECO:0000313" key="6">
    <source>
        <dbReference type="EMBL" id="MVQ46038.1"/>
    </source>
</evidence>
<dbReference type="AlphaFoldDB" id="A0A173U8K9"/>
<evidence type="ECO:0000313" key="7">
    <source>
        <dbReference type="Proteomes" id="UP000095350"/>
    </source>
</evidence>
<dbReference type="Gene3D" id="1.10.10.10">
    <property type="entry name" value="Winged helix-like DNA-binding domain superfamily/Winged helix DNA-binding domain"/>
    <property type="match status" value="1"/>
</dbReference>
<evidence type="ECO:0000256" key="3">
    <source>
        <dbReference type="ARBA" id="ARBA00023163"/>
    </source>
</evidence>
<dbReference type="GO" id="GO:0003700">
    <property type="term" value="F:DNA-binding transcription factor activity"/>
    <property type="evidence" value="ECO:0007669"/>
    <property type="project" value="InterPro"/>
</dbReference>
<dbReference type="InterPro" id="IPR000524">
    <property type="entry name" value="Tscrpt_reg_HTH_GntR"/>
</dbReference>
<evidence type="ECO:0000256" key="2">
    <source>
        <dbReference type="ARBA" id="ARBA00023125"/>
    </source>
</evidence>
<dbReference type="EMBL" id="WGGT01000011">
    <property type="protein sequence ID" value="MVQ46038.1"/>
    <property type="molecule type" value="Genomic_DNA"/>
</dbReference>
<evidence type="ECO:0000256" key="1">
    <source>
        <dbReference type="ARBA" id="ARBA00023015"/>
    </source>
</evidence>
<dbReference type="Gene3D" id="1.20.120.530">
    <property type="entry name" value="GntR ligand-binding domain-like"/>
    <property type="match status" value="1"/>
</dbReference>
<dbReference type="PaxDb" id="166486-ERS852572_01937"/>
<gene>
    <name evidence="5" type="primary">lutR</name>
    <name evidence="5" type="ORF">ERS852572_01937</name>
    <name evidence="6" type="ORF">GCK47_10060</name>
</gene>
<dbReference type="PRINTS" id="PR00035">
    <property type="entry name" value="HTHGNTR"/>
</dbReference>
<dbReference type="STRING" id="166486.ERS852572_01937"/>
<proteinExistence type="predicted"/>
<dbReference type="InterPro" id="IPR008920">
    <property type="entry name" value="TF_FadR/GntR_C"/>
</dbReference>
<dbReference type="InterPro" id="IPR036390">
    <property type="entry name" value="WH_DNA-bd_sf"/>
</dbReference>
<dbReference type="CDD" id="cd07377">
    <property type="entry name" value="WHTH_GntR"/>
    <property type="match status" value="1"/>
</dbReference>
<accession>A0A173U8K9</accession>
<evidence type="ECO:0000313" key="5">
    <source>
        <dbReference type="EMBL" id="CUN10607.1"/>
    </source>
</evidence>
<dbReference type="PROSITE" id="PS50949">
    <property type="entry name" value="HTH_GNTR"/>
    <property type="match status" value="1"/>
</dbReference>
<dbReference type="SMART" id="SM00345">
    <property type="entry name" value="HTH_GNTR"/>
    <property type="match status" value="1"/>
</dbReference>
<dbReference type="PANTHER" id="PTHR43537">
    <property type="entry name" value="TRANSCRIPTIONAL REGULATOR, GNTR FAMILY"/>
    <property type="match status" value="1"/>
</dbReference>
<dbReference type="EMBL" id="CYXZ01000013">
    <property type="protein sequence ID" value="CUN10607.1"/>
    <property type="molecule type" value="Genomic_DNA"/>
</dbReference>
<dbReference type="Proteomes" id="UP000095350">
    <property type="component" value="Unassembled WGS sequence"/>
</dbReference>
<keyword evidence="1" id="KW-0805">Transcription regulation</keyword>
<sequence length="233" mass="26204">MEFQKLNAPSLKELFISELENMIISGRLPIGTKLPSERELASSMQVSRAVVNSGIAELEKKGFVVVKPRIGTFVEDYRRNGTMDTLVSIMKYNGGSLSSDEIRSILEVRILFMNLAARLTIEKASDAEIGGLTFYLDKLKNSSTPEDAAASIFEFSHELSFISGNMLLPLFFTSFRDLVCSLWVRYAIKYSIEELYQSALSIYNFVRARDVDGALHYIETSTTECISGNRMIY</sequence>
<reference evidence="6 8" key="2">
    <citation type="submission" date="2019-10" db="EMBL/GenBank/DDBJ databases">
        <title>Roseburia spp. ameliorate alcoholic fatty liver via restoration of gut barrier function.</title>
        <authorList>
            <person name="Seo B."/>
            <person name="Ko G."/>
        </authorList>
    </citation>
    <scope>NUCLEOTIDE SEQUENCE [LARGE SCALE GENOMIC DNA]</scope>
    <source>
        <strain evidence="6 8">SNUG30017</strain>
    </source>
</reference>
<organism evidence="5 7">
    <name type="scientific">Roseburia intestinalis</name>
    <dbReference type="NCBI Taxonomy" id="166486"/>
    <lineage>
        <taxon>Bacteria</taxon>
        <taxon>Bacillati</taxon>
        <taxon>Bacillota</taxon>
        <taxon>Clostridia</taxon>
        <taxon>Lachnospirales</taxon>
        <taxon>Lachnospiraceae</taxon>
        <taxon>Roseburia</taxon>
    </lineage>
</organism>
<dbReference type="Pfam" id="PF07729">
    <property type="entry name" value="FCD"/>
    <property type="match status" value="1"/>
</dbReference>
<dbReference type="InterPro" id="IPR036388">
    <property type="entry name" value="WH-like_DNA-bd_sf"/>
</dbReference>
<dbReference type="Proteomes" id="UP000479531">
    <property type="component" value="Unassembled WGS sequence"/>
</dbReference>
<reference evidence="5 7" key="1">
    <citation type="submission" date="2015-09" db="EMBL/GenBank/DDBJ databases">
        <authorList>
            <consortium name="Pathogen Informatics"/>
        </authorList>
    </citation>
    <scope>NUCLEOTIDE SEQUENCE [LARGE SCALE GENOMIC DNA]</scope>
    <source>
        <strain evidence="5 7">2789STDY5834960</strain>
    </source>
</reference>
<feature type="domain" description="HTH gntR-type" evidence="4">
    <location>
        <begin position="9"/>
        <end position="77"/>
    </location>
</feature>
<dbReference type="RefSeq" id="WP_055194378.1">
    <property type="nucleotide sequence ID" value="NZ_CABIYH010000013.1"/>
</dbReference>
<keyword evidence="3" id="KW-0804">Transcription</keyword>
<name>A0A173U8K9_9FIRM</name>
<dbReference type="Pfam" id="PF00392">
    <property type="entry name" value="GntR"/>
    <property type="match status" value="1"/>
</dbReference>
<dbReference type="OrthoDB" id="9799482at2"/>
<dbReference type="GO" id="GO:0003677">
    <property type="term" value="F:DNA binding"/>
    <property type="evidence" value="ECO:0007669"/>
    <property type="project" value="UniProtKB-KW"/>
</dbReference>